<accession>A0A8H7T0A6</accession>
<reference evidence="1" key="1">
    <citation type="submission" date="2021-02" db="EMBL/GenBank/DDBJ databases">
        <title>Genome sequence Cadophora malorum strain M34.</title>
        <authorList>
            <person name="Stefanovic E."/>
            <person name="Vu D."/>
            <person name="Scully C."/>
            <person name="Dijksterhuis J."/>
            <person name="Roader J."/>
            <person name="Houbraken J."/>
        </authorList>
    </citation>
    <scope>NUCLEOTIDE SEQUENCE</scope>
    <source>
        <strain evidence="1">M34</strain>
    </source>
</reference>
<proteinExistence type="predicted"/>
<keyword evidence="2" id="KW-1185">Reference proteome</keyword>
<evidence type="ECO:0000313" key="1">
    <source>
        <dbReference type="EMBL" id="KAG4412155.1"/>
    </source>
</evidence>
<evidence type="ECO:0000313" key="2">
    <source>
        <dbReference type="Proteomes" id="UP000664132"/>
    </source>
</evidence>
<protein>
    <submittedName>
        <fullName evidence="1">Uncharacterized protein</fullName>
    </submittedName>
</protein>
<dbReference type="AlphaFoldDB" id="A0A8H7T0A6"/>
<organism evidence="1 2">
    <name type="scientific">Cadophora malorum</name>
    <dbReference type="NCBI Taxonomy" id="108018"/>
    <lineage>
        <taxon>Eukaryota</taxon>
        <taxon>Fungi</taxon>
        <taxon>Dikarya</taxon>
        <taxon>Ascomycota</taxon>
        <taxon>Pezizomycotina</taxon>
        <taxon>Leotiomycetes</taxon>
        <taxon>Helotiales</taxon>
        <taxon>Ploettnerulaceae</taxon>
        <taxon>Cadophora</taxon>
    </lineage>
</organism>
<name>A0A8H7T0A6_9HELO</name>
<dbReference type="EMBL" id="JAFJYH010000405">
    <property type="protein sequence ID" value="KAG4412155.1"/>
    <property type="molecule type" value="Genomic_DNA"/>
</dbReference>
<dbReference type="OrthoDB" id="341259at2759"/>
<dbReference type="Proteomes" id="UP000664132">
    <property type="component" value="Unassembled WGS sequence"/>
</dbReference>
<comment type="caution">
    <text evidence="1">The sequence shown here is derived from an EMBL/GenBank/DDBJ whole genome shotgun (WGS) entry which is preliminary data.</text>
</comment>
<sequence length="286" mass="32198">MEPPVALALAGKVLQFIDFGCKLSSQGCELYKSTDGRLAVDDEIRLIAAELQDFVSKIKCPVVNFGTFNILQASAPTQGQAPDTNFEKICHEAVKIAEAILSKLKNRKLDKNRNRKFKVNELGDDSARALAHYQAFHQWVRSMLGSAVDTSQANDREVVAGVAQLASRMELFLDDIRHYKRNVIMEEVGADLGMLSLNGKTREGEAFTLAQWDENQLQSLVNNSILNHLTYEMLPKRSQGHKSVNMAAESRWIILGQRKAWLWKINPHEAHIRRRKDKSLLGEMGL</sequence>
<gene>
    <name evidence="1" type="ORF">IFR04_014703</name>
</gene>